<name>A0A8H6CDZ4_9LECA</name>
<keyword evidence="5" id="KW-1185">Reference proteome</keyword>
<dbReference type="PANTHER" id="PTHR42109:SF2">
    <property type="entry name" value="INTEGRAL MEMBRANE PROTEIN"/>
    <property type="match status" value="1"/>
</dbReference>
<sequence length="318" mass="34451">MTITYRDGVAILQVVAFVPTLAFGIILAMRHGFAKSSGWVLLISFSICRLVGAICQLIAISHPSTGVYTAAIVCISIGLSPLTLICLGLLTRVNNFIPRPIPRPVFQGISIFSLAGMSLGVYGGIKASESKTPFVLNPESKTAVALFTTVFVVVLIVFVVLMAQIVYVEPGERRLLYAVAMASPLIAVRLTYGLIVDFAQNKHFSYFYGSVTIYLFMAVVPEIIACAIYIITGVTLRKLPKNDTGKHVPLDDMPGHYSPTSTTGIWPGAPMETQNQYKQPTAGSTRLQPDSPPPKRKGGGPISMLYYLGKDAYQSRRG</sequence>
<keyword evidence="2" id="KW-1133">Transmembrane helix</keyword>
<evidence type="ECO:0000313" key="5">
    <source>
        <dbReference type="Proteomes" id="UP000593566"/>
    </source>
</evidence>
<gene>
    <name evidence="4" type="ORF">HO133_001616</name>
</gene>
<feature type="domain" description="DUF7702" evidence="3">
    <location>
        <begin position="3"/>
        <end position="238"/>
    </location>
</feature>
<feature type="compositionally biased region" description="Polar residues" evidence="1">
    <location>
        <begin position="272"/>
        <end position="288"/>
    </location>
</feature>
<protein>
    <recommendedName>
        <fullName evidence="3">DUF7702 domain-containing protein</fullName>
    </recommendedName>
</protein>
<dbReference type="EMBL" id="JACCJB010000013">
    <property type="protein sequence ID" value="KAF6221648.1"/>
    <property type="molecule type" value="Genomic_DNA"/>
</dbReference>
<dbReference type="InterPro" id="IPR056119">
    <property type="entry name" value="DUF7702"/>
</dbReference>
<feature type="transmembrane region" description="Helical" evidence="2">
    <location>
        <begin position="66"/>
        <end position="93"/>
    </location>
</feature>
<feature type="transmembrane region" description="Helical" evidence="2">
    <location>
        <begin position="105"/>
        <end position="125"/>
    </location>
</feature>
<evidence type="ECO:0000256" key="1">
    <source>
        <dbReference type="SAM" id="MobiDB-lite"/>
    </source>
</evidence>
<dbReference type="GeneID" id="59330030"/>
<evidence type="ECO:0000313" key="4">
    <source>
        <dbReference type="EMBL" id="KAF6221648.1"/>
    </source>
</evidence>
<feature type="transmembrane region" description="Helical" evidence="2">
    <location>
        <begin position="6"/>
        <end position="27"/>
    </location>
</feature>
<dbReference type="AlphaFoldDB" id="A0A8H6CDZ4"/>
<feature type="transmembrane region" description="Helical" evidence="2">
    <location>
        <begin position="145"/>
        <end position="168"/>
    </location>
</feature>
<proteinExistence type="predicted"/>
<keyword evidence="2" id="KW-0472">Membrane</keyword>
<reference evidence="4 5" key="1">
    <citation type="journal article" date="2020" name="Genomics">
        <title>Complete, high-quality genomes from long-read metagenomic sequencing of two wolf lichen thalli reveals enigmatic genome architecture.</title>
        <authorList>
            <person name="McKenzie S.K."/>
            <person name="Walston R.F."/>
            <person name="Allen J.L."/>
        </authorList>
    </citation>
    <scope>NUCLEOTIDE SEQUENCE [LARGE SCALE GENOMIC DNA]</scope>
    <source>
        <strain evidence="4">WasteWater1</strain>
    </source>
</reference>
<dbReference type="Pfam" id="PF24800">
    <property type="entry name" value="DUF7702"/>
    <property type="match status" value="1"/>
</dbReference>
<evidence type="ECO:0000259" key="3">
    <source>
        <dbReference type="Pfam" id="PF24800"/>
    </source>
</evidence>
<feature type="transmembrane region" description="Helical" evidence="2">
    <location>
        <begin position="39"/>
        <end position="60"/>
    </location>
</feature>
<dbReference type="Proteomes" id="UP000593566">
    <property type="component" value="Unassembled WGS sequence"/>
</dbReference>
<dbReference type="PANTHER" id="PTHR42109">
    <property type="entry name" value="UNPLACED GENOMIC SCAFFOLD UM_SCAF_CONTIG_1.265, WHOLE GENOME SHOTGUN SEQUENCE"/>
    <property type="match status" value="1"/>
</dbReference>
<evidence type="ECO:0000256" key="2">
    <source>
        <dbReference type="SAM" id="Phobius"/>
    </source>
</evidence>
<comment type="caution">
    <text evidence="4">The sequence shown here is derived from an EMBL/GenBank/DDBJ whole genome shotgun (WGS) entry which is preliminary data.</text>
</comment>
<organism evidence="4 5">
    <name type="scientific">Letharia lupina</name>
    <dbReference type="NCBI Taxonomy" id="560253"/>
    <lineage>
        <taxon>Eukaryota</taxon>
        <taxon>Fungi</taxon>
        <taxon>Dikarya</taxon>
        <taxon>Ascomycota</taxon>
        <taxon>Pezizomycotina</taxon>
        <taxon>Lecanoromycetes</taxon>
        <taxon>OSLEUM clade</taxon>
        <taxon>Lecanoromycetidae</taxon>
        <taxon>Lecanorales</taxon>
        <taxon>Lecanorineae</taxon>
        <taxon>Parmeliaceae</taxon>
        <taxon>Letharia</taxon>
    </lineage>
</organism>
<accession>A0A8H6CDZ4</accession>
<dbReference type="RefSeq" id="XP_037151083.1">
    <property type="nucleotide sequence ID" value="XM_037292544.1"/>
</dbReference>
<feature type="transmembrane region" description="Helical" evidence="2">
    <location>
        <begin position="175"/>
        <end position="195"/>
    </location>
</feature>
<keyword evidence="2" id="KW-0812">Transmembrane</keyword>
<feature type="region of interest" description="Disordered" evidence="1">
    <location>
        <begin position="264"/>
        <end position="318"/>
    </location>
</feature>
<feature type="transmembrane region" description="Helical" evidence="2">
    <location>
        <begin position="207"/>
        <end position="231"/>
    </location>
</feature>